<dbReference type="InterPro" id="IPR009075">
    <property type="entry name" value="AcylCo_DH/oxidase_C"/>
</dbReference>
<dbReference type="PANTHER" id="PTHR43292:SF4">
    <property type="entry name" value="ACYL-COA DEHYDROGENASE FADE34"/>
    <property type="match status" value="1"/>
</dbReference>
<evidence type="ECO:0000259" key="8">
    <source>
        <dbReference type="Pfam" id="PF02770"/>
    </source>
</evidence>
<dbReference type="RefSeq" id="WP_344609144.1">
    <property type="nucleotide sequence ID" value="NZ_BAAAHE010000049.1"/>
</dbReference>
<proteinExistence type="inferred from homology"/>
<comment type="caution">
    <text evidence="10">The sequence shown here is derived from an EMBL/GenBank/DDBJ whole genome shotgun (WGS) entry which is preliminary data.</text>
</comment>
<evidence type="ECO:0000259" key="9">
    <source>
        <dbReference type="Pfam" id="PF02771"/>
    </source>
</evidence>
<dbReference type="SUPFAM" id="SSF47203">
    <property type="entry name" value="Acyl-CoA dehydrogenase C-terminal domain-like"/>
    <property type="match status" value="1"/>
</dbReference>
<evidence type="ECO:0000256" key="5">
    <source>
        <dbReference type="ARBA" id="ARBA00023002"/>
    </source>
</evidence>
<reference evidence="11" key="1">
    <citation type="journal article" date="2019" name="Int. J. Syst. Evol. Microbiol.">
        <title>The Global Catalogue of Microorganisms (GCM) 10K type strain sequencing project: providing services to taxonomists for standard genome sequencing and annotation.</title>
        <authorList>
            <consortium name="The Broad Institute Genomics Platform"/>
            <consortium name="The Broad Institute Genome Sequencing Center for Infectious Disease"/>
            <person name="Wu L."/>
            <person name="Ma J."/>
        </authorList>
    </citation>
    <scope>NUCLEOTIDE SEQUENCE [LARGE SCALE GENOMIC DNA]</scope>
    <source>
        <strain evidence="11">JCM 10671</strain>
    </source>
</reference>
<organism evidence="10 11">
    <name type="scientific">Sporichthya brevicatena</name>
    <dbReference type="NCBI Taxonomy" id="171442"/>
    <lineage>
        <taxon>Bacteria</taxon>
        <taxon>Bacillati</taxon>
        <taxon>Actinomycetota</taxon>
        <taxon>Actinomycetes</taxon>
        <taxon>Sporichthyales</taxon>
        <taxon>Sporichthyaceae</taxon>
        <taxon>Sporichthya</taxon>
    </lineage>
</organism>
<dbReference type="InterPro" id="IPR006091">
    <property type="entry name" value="Acyl-CoA_Oxase/DH_mid-dom"/>
</dbReference>
<dbReference type="Pfam" id="PF00441">
    <property type="entry name" value="Acyl-CoA_dh_1"/>
    <property type="match status" value="1"/>
</dbReference>
<gene>
    <name evidence="10" type="ORF">GCM10009547_45490</name>
</gene>
<dbReference type="InterPro" id="IPR006089">
    <property type="entry name" value="Acyl-CoA_DH_CS"/>
</dbReference>
<dbReference type="InterPro" id="IPR046373">
    <property type="entry name" value="Acyl-CoA_Oxase/DH_mid-dom_sf"/>
</dbReference>
<feature type="domain" description="Acyl-CoA dehydrogenase/oxidase C-terminal" evidence="7">
    <location>
        <begin position="283"/>
        <end position="380"/>
    </location>
</feature>
<evidence type="ECO:0000256" key="3">
    <source>
        <dbReference type="ARBA" id="ARBA00022630"/>
    </source>
</evidence>
<sequence length="383" mass="41789">MRGPAYDFELTELTEQEQELQRTVRAFVAEQAHRWQGTPGLGMGAAADREFSKLLGARGWLGMGLPVAYGGGGRSMVERFVVVEELLRAGAPVAHHWFADRQSGMVIAKYGTEDQKRRFLPGICAGELAFCVGMSEPDSGSDLASVTTRAVPHRSGWLLNGTKVWTSGAQYSDWMIALVRTSAEADRHAGLSQVLVDLRAPGVRVSPIQLLTGESDFCEVSLVDVWIGPDQVLGVVGEGWAQVTSELAYERSGPERWLSTYLVLEAFLRAQSGDPDPEALSVIGEMTARMWALRLLSLSMARALDAGRLPVVESSMVKEMATRFEQELLGRIQELVDVEPDLTSDVDFERLLGRAVLAAPIFTLRGGTIEILRTVVAKGLCRG</sequence>
<dbReference type="Gene3D" id="1.10.540.10">
    <property type="entry name" value="Acyl-CoA dehydrogenase/oxidase, N-terminal domain"/>
    <property type="match status" value="1"/>
</dbReference>
<accession>A0ABP3SJ26</accession>
<dbReference type="InterPro" id="IPR037069">
    <property type="entry name" value="AcylCoA_DH/ox_N_sf"/>
</dbReference>
<dbReference type="Gene3D" id="1.20.140.10">
    <property type="entry name" value="Butyryl-CoA Dehydrogenase, subunit A, domain 3"/>
    <property type="match status" value="1"/>
</dbReference>
<dbReference type="PROSITE" id="PS00072">
    <property type="entry name" value="ACYL_COA_DH_1"/>
    <property type="match status" value="1"/>
</dbReference>
<feature type="domain" description="Acyl-CoA oxidase/dehydrogenase middle" evidence="8">
    <location>
        <begin position="131"/>
        <end position="224"/>
    </location>
</feature>
<evidence type="ECO:0000256" key="6">
    <source>
        <dbReference type="RuleBase" id="RU362125"/>
    </source>
</evidence>
<dbReference type="PANTHER" id="PTHR43292">
    <property type="entry name" value="ACYL-COA DEHYDROGENASE"/>
    <property type="match status" value="1"/>
</dbReference>
<evidence type="ECO:0000256" key="4">
    <source>
        <dbReference type="ARBA" id="ARBA00022827"/>
    </source>
</evidence>
<dbReference type="Pfam" id="PF02771">
    <property type="entry name" value="Acyl-CoA_dh_N"/>
    <property type="match status" value="1"/>
</dbReference>
<dbReference type="InterPro" id="IPR036250">
    <property type="entry name" value="AcylCo_DH-like_C"/>
</dbReference>
<comment type="cofactor">
    <cofactor evidence="1 6">
        <name>FAD</name>
        <dbReference type="ChEBI" id="CHEBI:57692"/>
    </cofactor>
</comment>
<keyword evidence="3 6" id="KW-0285">Flavoprotein</keyword>
<evidence type="ECO:0000313" key="10">
    <source>
        <dbReference type="EMBL" id="GAA0636157.1"/>
    </source>
</evidence>
<dbReference type="InterPro" id="IPR009100">
    <property type="entry name" value="AcylCoA_DH/oxidase_NM_dom_sf"/>
</dbReference>
<evidence type="ECO:0000313" key="11">
    <source>
        <dbReference type="Proteomes" id="UP001500957"/>
    </source>
</evidence>
<keyword evidence="11" id="KW-1185">Reference proteome</keyword>
<protein>
    <submittedName>
        <fullName evidence="10">Acyl-CoA dehydrogenase family protein</fullName>
    </submittedName>
</protein>
<dbReference type="Proteomes" id="UP001500957">
    <property type="component" value="Unassembled WGS sequence"/>
</dbReference>
<dbReference type="InterPro" id="IPR013786">
    <property type="entry name" value="AcylCoA_DH/ox_N"/>
</dbReference>
<dbReference type="SUPFAM" id="SSF56645">
    <property type="entry name" value="Acyl-CoA dehydrogenase NM domain-like"/>
    <property type="match status" value="1"/>
</dbReference>
<name>A0ABP3SJ26_9ACTN</name>
<dbReference type="EMBL" id="BAAAHE010000049">
    <property type="protein sequence ID" value="GAA0636157.1"/>
    <property type="molecule type" value="Genomic_DNA"/>
</dbReference>
<dbReference type="Gene3D" id="2.40.110.10">
    <property type="entry name" value="Butyryl-CoA Dehydrogenase, subunit A, domain 2"/>
    <property type="match status" value="1"/>
</dbReference>
<evidence type="ECO:0000256" key="1">
    <source>
        <dbReference type="ARBA" id="ARBA00001974"/>
    </source>
</evidence>
<keyword evidence="4 6" id="KW-0274">FAD</keyword>
<dbReference type="Pfam" id="PF02770">
    <property type="entry name" value="Acyl-CoA_dh_M"/>
    <property type="match status" value="1"/>
</dbReference>
<keyword evidence="5 6" id="KW-0560">Oxidoreductase</keyword>
<feature type="domain" description="Acyl-CoA dehydrogenase/oxidase N-terminal" evidence="9">
    <location>
        <begin position="14"/>
        <end position="127"/>
    </location>
</feature>
<evidence type="ECO:0000259" key="7">
    <source>
        <dbReference type="Pfam" id="PF00441"/>
    </source>
</evidence>
<evidence type="ECO:0000256" key="2">
    <source>
        <dbReference type="ARBA" id="ARBA00009347"/>
    </source>
</evidence>
<comment type="similarity">
    <text evidence="2 6">Belongs to the acyl-CoA dehydrogenase family.</text>
</comment>
<dbReference type="InterPro" id="IPR052161">
    <property type="entry name" value="Mycobact_Acyl-CoA_DH"/>
</dbReference>